<keyword evidence="3" id="KW-1185">Reference proteome</keyword>
<organism evidence="2 3">
    <name type="scientific">Hermanssonia centrifuga</name>
    <dbReference type="NCBI Taxonomy" id="98765"/>
    <lineage>
        <taxon>Eukaryota</taxon>
        <taxon>Fungi</taxon>
        <taxon>Dikarya</taxon>
        <taxon>Basidiomycota</taxon>
        <taxon>Agaricomycotina</taxon>
        <taxon>Agaricomycetes</taxon>
        <taxon>Polyporales</taxon>
        <taxon>Meruliaceae</taxon>
        <taxon>Hermanssonia</taxon>
    </lineage>
</organism>
<gene>
    <name evidence="2" type="ORF">PHLCEN_2v11127</name>
</gene>
<feature type="chain" id="PRO_5015331297" evidence="1">
    <location>
        <begin position="17"/>
        <end position="108"/>
    </location>
</feature>
<dbReference type="EMBL" id="MLYV02001119">
    <property type="protein sequence ID" value="PSR73023.1"/>
    <property type="molecule type" value="Genomic_DNA"/>
</dbReference>
<reference evidence="2 3" key="1">
    <citation type="submission" date="2018-02" db="EMBL/GenBank/DDBJ databases">
        <title>Genome sequence of the basidiomycete white-rot fungus Phlebia centrifuga.</title>
        <authorList>
            <person name="Granchi Z."/>
            <person name="Peng M."/>
            <person name="de Vries R.P."/>
            <person name="Hilden K."/>
            <person name="Makela M.R."/>
            <person name="Grigoriev I."/>
            <person name="Riley R."/>
        </authorList>
    </citation>
    <scope>NUCLEOTIDE SEQUENCE [LARGE SCALE GENOMIC DNA]</scope>
    <source>
        <strain evidence="2 3">FBCC195</strain>
    </source>
</reference>
<dbReference type="Proteomes" id="UP000186601">
    <property type="component" value="Unassembled WGS sequence"/>
</dbReference>
<sequence length="108" mass="11198">MTFIAALTTIVGAVPATTTAVTSTSKPANAGDRACQNGYTAWCTGTFTPTATSATPTTTPPVDPGTVTVTVTATETITEYDIQSLHILSTLTTKFLAKRIGDLESVDR</sequence>
<evidence type="ECO:0000313" key="2">
    <source>
        <dbReference type="EMBL" id="PSR73023.1"/>
    </source>
</evidence>
<feature type="signal peptide" evidence="1">
    <location>
        <begin position="1"/>
        <end position="16"/>
    </location>
</feature>
<dbReference type="AlphaFoldDB" id="A0A2R6NKY7"/>
<evidence type="ECO:0000313" key="3">
    <source>
        <dbReference type="Proteomes" id="UP000186601"/>
    </source>
</evidence>
<proteinExistence type="predicted"/>
<comment type="caution">
    <text evidence="2">The sequence shown here is derived from an EMBL/GenBank/DDBJ whole genome shotgun (WGS) entry which is preliminary data.</text>
</comment>
<keyword evidence="1" id="KW-0732">Signal</keyword>
<evidence type="ECO:0000256" key="1">
    <source>
        <dbReference type="SAM" id="SignalP"/>
    </source>
</evidence>
<accession>A0A2R6NKY7</accession>
<protein>
    <submittedName>
        <fullName evidence="2">Uncharacterized protein</fullName>
    </submittedName>
</protein>
<name>A0A2R6NKY7_9APHY</name>